<feature type="compositionally biased region" description="Low complexity" evidence="1">
    <location>
        <begin position="538"/>
        <end position="548"/>
    </location>
</feature>
<feature type="region of interest" description="Disordered" evidence="1">
    <location>
        <begin position="610"/>
        <end position="732"/>
    </location>
</feature>
<dbReference type="Proteomes" id="UP000639772">
    <property type="component" value="Chromosome 7"/>
</dbReference>
<dbReference type="EMBL" id="JADCNM010000007">
    <property type="protein sequence ID" value="KAG0475657.1"/>
    <property type="molecule type" value="Genomic_DNA"/>
</dbReference>
<feature type="region of interest" description="Disordered" evidence="1">
    <location>
        <begin position="1"/>
        <end position="23"/>
    </location>
</feature>
<reference evidence="3 4" key="1">
    <citation type="journal article" date="2020" name="Nat. Food">
        <title>A phased Vanilla planifolia genome enables genetic improvement of flavour and production.</title>
        <authorList>
            <person name="Hasing T."/>
            <person name="Tang H."/>
            <person name="Brym M."/>
            <person name="Khazi F."/>
            <person name="Huang T."/>
            <person name="Chambers A.H."/>
        </authorList>
    </citation>
    <scope>NUCLEOTIDE SEQUENCE [LARGE SCALE GENOMIC DNA]</scope>
    <source>
        <tissue evidence="3">Leaf</tissue>
    </source>
</reference>
<feature type="compositionally biased region" description="Polar residues" evidence="1">
    <location>
        <begin position="1"/>
        <end position="16"/>
    </location>
</feature>
<dbReference type="InterPro" id="IPR002083">
    <property type="entry name" value="MATH/TRAF_dom"/>
</dbReference>
<feature type="domain" description="MATH" evidence="2">
    <location>
        <begin position="69"/>
        <end position="191"/>
    </location>
</feature>
<feature type="region of interest" description="Disordered" evidence="1">
    <location>
        <begin position="504"/>
        <end position="548"/>
    </location>
</feature>
<gene>
    <name evidence="3" type="ORF">HPP92_015343</name>
</gene>
<evidence type="ECO:0000259" key="2">
    <source>
        <dbReference type="PROSITE" id="PS50144"/>
    </source>
</evidence>
<evidence type="ECO:0000313" key="4">
    <source>
        <dbReference type="Proteomes" id="UP000639772"/>
    </source>
</evidence>
<dbReference type="CDD" id="cd00121">
    <property type="entry name" value="MATH"/>
    <property type="match status" value="1"/>
</dbReference>
<dbReference type="AlphaFoldDB" id="A0A835UVL6"/>
<evidence type="ECO:0000313" key="3">
    <source>
        <dbReference type="EMBL" id="KAG0475657.1"/>
    </source>
</evidence>
<feature type="compositionally biased region" description="Basic and acidic residues" evidence="1">
    <location>
        <begin position="617"/>
        <end position="627"/>
    </location>
</feature>
<comment type="caution">
    <text evidence="3">The sequence shown here is derived from an EMBL/GenBank/DDBJ whole genome shotgun (WGS) entry which is preliminary data.</text>
</comment>
<feature type="compositionally biased region" description="Basic residues" evidence="1">
    <location>
        <begin position="445"/>
        <end position="462"/>
    </location>
</feature>
<sequence>MDVNSSEDYGTSNMSSPRGDISAGKWCQSVESHADWRSCEQVDNGTPSTSPPFWDTDDDECGPRPSELYGKFSWKIENFSQITKRELRSDVFEVGCYKWHILVYPQGCDVCNHLSLFLCVANHEKLLPGWSHFAQFTIAVVNKDRKRNKCSVTLHRFWKKEHDWGWKQFMELSKVLDGFLSNDTLVIKAKVQVIREKAHRLFRCLDYQYRRKLVRLYLSNVKQIFRRFLEDRKSKLSQLIEDRMKWSSFCAFWLGIDQNSRQHMSRDKSETILRVVVKHFFVEKEVTSTLVMDSLHSGLRTLECQSKSRKGRLAVEMDVPGPMVRVDMDMFILADDVLSLLERVTTEPLPFVSTTKDDKGSQNRAKDACFGEESIENDERCLTELGRRTMEMFVLAHIFSSRIEVAYQEAVALKRQEELIREEEEAWQAENELKAKRNAADKDKRTKKKQTKQKRNNHKNKEKQRDLKYDSLLIDNKPEEDSLAEIASTELSITKGTVISDGLDTPVEIETTEVHRTVETSSSKTSNEQQEKPGTVMDDSSSTCSTDSISSVIPNGHCNGYTAVIDNNQTPNRARNHGDKSLKNHSSVASHGDKTLDGLISTHQVHEADVAFPKRSTARDHLLDKKGAASPSHKKTFKVQRNEEKLASSSPTPVRRLQPISPQAKQSSRSSTATITNSASTPIPASSLIKDPPSTALHLPKSSMPRHSGAPTVPPPVSRPTISSAPQTPQSYRNAIIFPTKVASTTSTSATFLPPPPRSLTFGSVKAEALQSEQQHRDDSTVEEFPHIDIINDLLNEEQNPYYAQNPNQHVERYYDPSVVYHQQNQWVYSHSNHSDGAGYAYPNPGLKGYARGWNHDL</sequence>
<name>A0A835UVL6_VANPL</name>
<organism evidence="3 4">
    <name type="scientific">Vanilla planifolia</name>
    <name type="common">Vanilla</name>
    <dbReference type="NCBI Taxonomy" id="51239"/>
    <lineage>
        <taxon>Eukaryota</taxon>
        <taxon>Viridiplantae</taxon>
        <taxon>Streptophyta</taxon>
        <taxon>Embryophyta</taxon>
        <taxon>Tracheophyta</taxon>
        <taxon>Spermatophyta</taxon>
        <taxon>Magnoliopsida</taxon>
        <taxon>Liliopsida</taxon>
        <taxon>Asparagales</taxon>
        <taxon>Orchidaceae</taxon>
        <taxon>Vanilloideae</taxon>
        <taxon>Vanilleae</taxon>
        <taxon>Vanilla</taxon>
    </lineage>
</organism>
<feature type="region of interest" description="Disordered" evidence="1">
    <location>
        <begin position="431"/>
        <end position="471"/>
    </location>
</feature>
<dbReference type="SUPFAM" id="SSF49599">
    <property type="entry name" value="TRAF domain-like"/>
    <property type="match status" value="1"/>
</dbReference>
<feature type="region of interest" description="Disordered" evidence="1">
    <location>
        <begin position="563"/>
        <end position="594"/>
    </location>
</feature>
<feature type="compositionally biased region" description="Low complexity" evidence="1">
    <location>
        <begin position="667"/>
        <end position="681"/>
    </location>
</feature>
<feature type="compositionally biased region" description="Basic and acidic residues" evidence="1">
    <location>
        <begin position="431"/>
        <end position="444"/>
    </location>
</feature>
<dbReference type="InterPro" id="IPR055327">
    <property type="entry name" value="TRAF1A/B"/>
</dbReference>
<dbReference type="Gene3D" id="2.60.210.10">
    <property type="entry name" value="Apoptosis, Tumor Necrosis Factor Receptor Associated Protein 2, Chain A"/>
    <property type="match status" value="1"/>
</dbReference>
<dbReference type="PANTHER" id="PTHR47477">
    <property type="entry name" value="TNF RECEPTOR-ASSOCIATED FACTOR HOMOLOG 1A"/>
    <property type="match status" value="1"/>
</dbReference>
<feature type="compositionally biased region" description="Polar residues" evidence="1">
    <location>
        <begin position="720"/>
        <end position="732"/>
    </location>
</feature>
<dbReference type="PROSITE" id="PS50144">
    <property type="entry name" value="MATH"/>
    <property type="match status" value="1"/>
</dbReference>
<evidence type="ECO:0000256" key="1">
    <source>
        <dbReference type="SAM" id="MobiDB-lite"/>
    </source>
</evidence>
<protein>
    <recommendedName>
        <fullName evidence="2">MATH domain-containing protein</fullName>
    </recommendedName>
</protein>
<dbReference type="SMART" id="SM00061">
    <property type="entry name" value="MATH"/>
    <property type="match status" value="1"/>
</dbReference>
<dbReference type="OrthoDB" id="660257at2759"/>
<proteinExistence type="predicted"/>
<dbReference type="Pfam" id="PF22486">
    <property type="entry name" value="MATH_2"/>
    <property type="match status" value="1"/>
</dbReference>
<dbReference type="PANTHER" id="PTHR47477:SF8">
    <property type="entry name" value="TNF RECEPTOR-ASSOCIATED FACTOR HOMOLOG 1A"/>
    <property type="match status" value="1"/>
</dbReference>
<accession>A0A835UVL6</accession>
<feature type="compositionally biased region" description="Polar residues" evidence="1">
    <location>
        <begin position="519"/>
        <end position="528"/>
    </location>
</feature>
<dbReference type="InterPro" id="IPR008974">
    <property type="entry name" value="TRAF-like"/>
</dbReference>